<dbReference type="GO" id="GO:0008237">
    <property type="term" value="F:metallopeptidase activity"/>
    <property type="evidence" value="ECO:0007669"/>
    <property type="project" value="UniProtKB-KW"/>
</dbReference>
<keyword evidence="3" id="KW-0645">Protease</keyword>
<dbReference type="InterPro" id="IPR052710">
    <property type="entry name" value="CAAX_protease"/>
</dbReference>
<evidence type="ECO:0000313" key="4">
    <source>
        <dbReference type="Proteomes" id="UP000660021"/>
    </source>
</evidence>
<feature type="transmembrane region" description="Helical" evidence="1">
    <location>
        <begin position="187"/>
        <end position="204"/>
    </location>
</feature>
<keyword evidence="1" id="KW-0472">Membrane</keyword>
<comment type="caution">
    <text evidence="3">The sequence shown here is derived from an EMBL/GenBank/DDBJ whole genome shotgun (WGS) entry which is preliminary data.</text>
</comment>
<keyword evidence="3" id="KW-0482">Metalloprotease</keyword>
<dbReference type="Pfam" id="PF02517">
    <property type="entry name" value="Rce1-like"/>
    <property type="match status" value="1"/>
</dbReference>
<dbReference type="Proteomes" id="UP000660021">
    <property type="component" value="Unassembled WGS sequence"/>
</dbReference>
<evidence type="ECO:0000313" key="3">
    <source>
        <dbReference type="EMBL" id="MBC5730113.1"/>
    </source>
</evidence>
<feature type="transmembrane region" description="Helical" evidence="1">
    <location>
        <begin position="121"/>
        <end position="139"/>
    </location>
</feature>
<keyword evidence="1" id="KW-0812">Transmembrane</keyword>
<keyword evidence="1" id="KW-1133">Transmembrane helix</keyword>
<feature type="transmembrane region" description="Helical" evidence="1">
    <location>
        <begin position="16"/>
        <end position="37"/>
    </location>
</feature>
<feature type="transmembrane region" description="Helical" evidence="1">
    <location>
        <begin position="52"/>
        <end position="70"/>
    </location>
</feature>
<evidence type="ECO:0000259" key="2">
    <source>
        <dbReference type="Pfam" id="PF02517"/>
    </source>
</evidence>
<proteinExistence type="predicted"/>
<feature type="transmembrane region" description="Helical" evidence="1">
    <location>
        <begin position="160"/>
        <end position="181"/>
    </location>
</feature>
<protein>
    <submittedName>
        <fullName evidence="3">CPBP family intramembrane metalloprotease</fullName>
    </submittedName>
</protein>
<keyword evidence="3" id="KW-0378">Hydrolase</keyword>
<accession>A0ABR7HRI2</accession>
<gene>
    <name evidence="3" type="ORF">H8S34_04605</name>
</gene>
<feature type="domain" description="CAAX prenyl protease 2/Lysostaphin resistance protein A-like" evidence="2">
    <location>
        <begin position="129"/>
        <end position="223"/>
    </location>
</feature>
<dbReference type="RefSeq" id="WP_186963170.1">
    <property type="nucleotide sequence ID" value="NZ_JACOPR010000002.1"/>
</dbReference>
<dbReference type="InterPro" id="IPR003675">
    <property type="entry name" value="Rce1/LyrA-like_dom"/>
</dbReference>
<feature type="transmembrane region" description="Helical" evidence="1">
    <location>
        <begin position="211"/>
        <end position="231"/>
    </location>
</feature>
<dbReference type="PANTHER" id="PTHR36435">
    <property type="entry name" value="SLR1288 PROTEIN"/>
    <property type="match status" value="1"/>
</dbReference>
<reference evidence="3 4" key="1">
    <citation type="submission" date="2020-08" db="EMBL/GenBank/DDBJ databases">
        <title>Genome public.</title>
        <authorList>
            <person name="Liu C."/>
            <person name="Sun Q."/>
        </authorList>
    </citation>
    <scope>NUCLEOTIDE SEQUENCE [LARGE SCALE GENOMIC DNA]</scope>
    <source>
        <strain evidence="3 4">New-38</strain>
    </source>
</reference>
<evidence type="ECO:0000256" key="1">
    <source>
        <dbReference type="SAM" id="Phobius"/>
    </source>
</evidence>
<dbReference type="EMBL" id="JACOPR010000002">
    <property type="protein sequence ID" value="MBC5730113.1"/>
    <property type="molecule type" value="Genomic_DNA"/>
</dbReference>
<dbReference type="PANTHER" id="PTHR36435:SF1">
    <property type="entry name" value="CAAX AMINO TERMINAL PROTEASE FAMILY PROTEIN"/>
    <property type="match status" value="1"/>
</dbReference>
<name>A0ABR7HRI2_9FIRM</name>
<sequence>MNPIPIWQEKLSPGEWLRGGALSVLYVALFPFLMAWVQRNAWEELPVAESNVVYYLISVLLGFVLFSGLWKRNLDRLFSCPGKNLKSIAAALVAWIALDVLVRQIPLPVRNPNESGYALEYLLSPGATGMIVVVLMPIVEELLFRGLLFGGVRRYSRGAAYLLSMGLFALYCVWQFVFSYGRMDMRYLLLAVQYLPAGVLLAWCYERGGSLWSAVLLHMAINGLTLLRIVAG</sequence>
<organism evidence="3 4">
    <name type="scientific">Pseudoflavonifractor hominis</name>
    <dbReference type="NCBI Taxonomy" id="2763059"/>
    <lineage>
        <taxon>Bacteria</taxon>
        <taxon>Bacillati</taxon>
        <taxon>Bacillota</taxon>
        <taxon>Clostridia</taxon>
        <taxon>Eubacteriales</taxon>
        <taxon>Oscillospiraceae</taxon>
        <taxon>Pseudoflavonifractor</taxon>
    </lineage>
</organism>
<keyword evidence="4" id="KW-1185">Reference proteome</keyword>